<sequence>MLLKRVALERIQATRLKPVLDACRCPRTAAHFWATCISERGKGRALKTKEARRDRRASYGAEVEARRRHDPGVWIDSKFSQQRPARRLTNL</sequence>
<dbReference type="AlphaFoldDB" id="A0A090E5G6"/>
<reference evidence="2" key="1">
    <citation type="submission" date="2014-08" db="EMBL/GenBank/DDBJ databases">
        <authorList>
            <person name="Moulin L."/>
        </authorList>
    </citation>
    <scope>NUCLEOTIDE SEQUENCE [LARGE SCALE GENOMIC DNA]</scope>
</reference>
<protein>
    <submittedName>
        <fullName evidence="1">Uncharacterized protein</fullName>
    </submittedName>
</protein>
<keyword evidence="2" id="KW-1185">Reference proteome</keyword>
<name>A0A090E5G6_MESPL</name>
<gene>
    <name evidence="1" type="ORF">MPL3356_390193</name>
</gene>
<dbReference type="Proteomes" id="UP000045285">
    <property type="component" value="Unassembled WGS sequence"/>
</dbReference>
<proteinExistence type="predicted"/>
<evidence type="ECO:0000313" key="2">
    <source>
        <dbReference type="Proteomes" id="UP000045285"/>
    </source>
</evidence>
<dbReference type="EMBL" id="CCMZ01000033">
    <property type="protein sequence ID" value="CDX22198.1"/>
    <property type="molecule type" value="Genomic_DNA"/>
</dbReference>
<evidence type="ECO:0000313" key="1">
    <source>
        <dbReference type="EMBL" id="CDX22198.1"/>
    </source>
</evidence>
<organism evidence="1 2">
    <name type="scientific">Mesorhizobium plurifarium</name>
    <dbReference type="NCBI Taxonomy" id="69974"/>
    <lineage>
        <taxon>Bacteria</taxon>
        <taxon>Pseudomonadati</taxon>
        <taxon>Pseudomonadota</taxon>
        <taxon>Alphaproteobacteria</taxon>
        <taxon>Hyphomicrobiales</taxon>
        <taxon>Phyllobacteriaceae</taxon>
        <taxon>Mesorhizobium</taxon>
    </lineage>
</organism>
<accession>A0A090E5G6</accession>